<dbReference type="EMBL" id="CP025257">
    <property type="protein sequence ID" value="AUF83692.1"/>
    <property type="molecule type" value="Genomic_DNA"/>
</dbReference>
<dbReference type="RefSeq" id="WP_027047959.1">
    <property type="nucleotide sequence ID" value="NZ_CP025257.1"/>
</dbReference>
<dbReference type="InterPro" id="IPR036764">
    <property type="entry name" value="Peptidase_Prp_sf"/>
</dbReference>
<evidence type="ECO:0000256" key="2">
    <source>
        <dbReference type="ARBA" id="ARBA00022670"/>
    </source>
</evidence>
<keyword evidence="1" id="KW-0690">Ribosome biogenesis</keyword>
<dbReference type="OrthoDB" id="48998at2"/>
<dbReference type="Gene3D" id="3.30.70.1490">
    <property type="entry name" value="Cysteine protease Prp"/>
    <property type="match status" value="1"/>
</dbReference>
<gene>
    <name evidence="7" type="ORF">CXP39_02690</name>
</gene>
<keyword evidence="2 7" id="KW-0645">Protease</keyword>
<sequence>MVKINLKVINNKIEKIQISGHANAGNYGSDLVCAAITGIVSGAMNAFDINHKTDVEMQVLENEIIIKVINLNNVELQTMLKMLQIQLDTIAIQYPKNVELKEVR</sequence>
<keyword evidence="3" id="KW-0378">Hydrolase</keyword>
<organism evidence="7 8">
    <name type="scientific">Mesoplasma syrphidae</name>
    <dbReference type="NCBI Taxonomy" id="225999"/>
    <lineage>
        <taxon>Bacteria</taxon>
        <taxon>Bacillati</taxon>
        <taxon>Mycoplasmatota</taxon>
        <taxon>Mollicutes</taxon>
        <taxon>Entomoplasmatales</taxon>
        <taxon>Entomoplasmataceae</taxon>
        <taxon>Mesoplasma</taxon>
    </lineage>
</organism>
<dbReference type="Pfam" id="PF04327">
    <property type="entry name" value="Peptidase_Prp"/>
    <property type="match status" value="1"/>
</dbReference>
<dbReference type="InterPro" id="IPR007422">
    <property type="entry name" value="Peptidase_Prp"/>
</dbReference>
<dbReference type="GO" id="GO:0042254">
    <property type="term" value="P:ribosome biogenesis"/>
    <property type="evidence" value="ECO:0007669"/>
    <property type="project" value="UniProtKB-KW"/>
</dbReference>
<proteinExistence type="inferred from homology"/>
<evidence type="ECO:0000256" key="3">
    <source>
        <dbReference type="ARBA" id="ARBA00022801"/>
    </source>
</evidence>
<dbReference type="SUPFAM" id="SSF118010">
    <property type="entry name" value="TM1457-like"/>
    <property type="match status" value="1"/>
</dbReference>
<evidence type="ECO:0000313" key="8">
    <source>
        <dbReference type="Proteomes" id="UP000233419"/>
    </source>
</evidence>
<dbReference type="PANTHER" id="PTHR39178">
    <property type="entry name" value="HYPOTHETICAL RIBOSOME-ASSOCIATED PROTEIN"/>
    <property type="match status" value="1"/>
</dbReference>
<dbReference type="AlphaFoldDB" id="A0A2K9BRR3"/>
<evidence type="ECO:0000256" key="4">
    <source>
        <dbReference type="ARBA" id="ARBA00022807"/>
    </source>
</evidence>
<evidence type="ECO:0000313" key="7">
    <source>
        <dbReference type="EMBL" id="AUF83692.1"/>
    </source>
</evidence>
<dbReference type="Proteomes" id="UP000233419">
    <property type="component" value="Chromosome"/>
</dbReference>
<dbReference type="PANTHER" id="PTHR39178:SF1">
    <property type="entry name" value="RIBOSOMAL-PROCESSING CYSTEINE PROTEASE PRP"/>
    <property type="match status" value="1"/>
</dbReference>
<keyword evidence="4" id="KW-0788">Thiol protease</keyword>
<dbReference type="GO" id="GO:0006508">
    <property type="term" value="P:proteolysis"/>
    <property type="evidence" value="ECO:0007669"/>
    <property type="project" value="UniProtKB-KW"/>
</dbReference>
<keyword evidence="8" id="KW-1185">Reference proteome</keyword>
<dbReference type="GO" id="GO:0008234">
    <property type="term" value="F:cysteine-type peptidase activity"/>
    <property type="evidence" value="ECO:0007669"/>
    <property type="project" value="UniProtKB-KW"/>
</dbReference>
<dbReference type="KEGG" id="msyr:CXP39_02690"/>
<reference evidence="7 8" key="1">
    <citation type="submission" date="2017-12" db="EMBL/GenBank/DDBJ databases">
        <title>Mesoplasma syrphidae YJS, Complete Genome.</title>
        <authorList>
            <person name="Knight T.F."/>
            <person name="Citino T."/>
            <person name="Rubinstein R."/>
            <person name="Neuschaefer Z."/>
        </authorList>
    </citation>
    <scope>NUCLEOTIDE SEQUENCE [LARGE SCALE GENOMIC DNA]</scope>
    <source>
        <strain evidence="7 8">YJS</strain>
    </source>
</reference>
<evidence type="ECO:0000256" key="5">
    <source>
        <dbReference type="ARBA" id="ARBA00044503"/>
    </source>
</evidence>
<name>A0A2K9BRR3_9MOLU</name>
<comment type="similarity">
    <text evidence="5">Belongs to the Prp family.</text>
</comment>
<accession>A0A2K9BRR3</accession>
<evidence type="ECO:0000256" key="6">
    <source>
        <dbReference type="ARBA" id="ARBA00044538"/>
    </source>
</evidence>
<protein>
    <recommendedName>
        <fullName evidence="6">Ribosomal processing cysteine protease Prp</fullName>
    </recommendedName>
</protein>
<evidence type="ECO:0000256" key="1">
    <source>
        <dbReference type="ARBA" id="ARBA00022517"/>
    </source>
</evidence>
<dbReference type="CDD" id="cd16332">
    <property type="entry name" value="Prp-like"/>
    <property type="match status" value="1"/>
</dbReference>